<dbReference type="SUPFAM" id="SSF82866">
    <property type="entry name" value="Multidrug efflux transporter AcrB transmembrane domain"/>
    <property type="match status" value="2"/>
</dbReference>
<gene>
    <name evidence="3" type="ORF">LZC95_50755</name>
</gene>
<feature type="transmembrane region" description="Helical" evidence="2">
    <location>
        <begin position="386"/>
        <end position="410"/>
    </location>
</feature>
<feature type="transmembrane region" description="Helical" evidence="2">
    <location>
        <begin position="958"/>
        <end position="977"/>
    </location>
</feature>
<organism evidence="3 4">
    <name type="scientific">Pendulispora brunnea</name>
    <dbReference type="NCBI Taxonomy" id="2905690"/>
    <lineage>
        <taxon>Bacteria</taxon>
        <taxon>Pseudomonadati</taxon>
        <taxon>Myxococcota</taxon>
        <taxon>Myxococcia</taxon>
        <taxon>Myxococcales</taxon>
        <taxon>Sorangiineae</taxon>
        <taxon>Pendulisporaceae</taxon>
        <taxon>Pendulispora</taxon>
    </lineage>
</organism>
<keyword evidence="2" id="KW-0472">Membrane</keyword>
<dbReference type="SUPFAM" id="SSF82714">
    <property type="entry name" value="Multidrug efflux transporter AcrB TolC docking domain, DN and DC subdomains"/>
    <property type="match status" value="2"/>
</dbReference>
<dbReference type="InterPro" id="IPR027463">
    <property type="entry name" value="AcrB_DN_DC_subdom"/>
</dbReference>
<evidence type="ECO:0000313" key="4">
    <source>
        <dbReference type="Proteomes" id="UP001379533"/>
    </source>
</evidence>
<dbReference type="RefSeq" id="WP_394845299.1">
    <property type="nucleotide sequence ID" value="NZ_CP089982.1"/>
</dbReference>
<accession>A0ABZ2KBG3</accession>
<keyword evidence="2" id="KW-1133">Transmembrane helix</keyword>
<dbReference type="PANTHER" id="PTHR32063:SF14">
    <property type="entry name" value="BLL4319 PROTEIN"/>
    <property type="match status" value="1"/>
</dbReference>
<feature type="transmembrane region" description="Helical" evidence="2">
    <location>
        <begin position="912"/>
        <end position="937"/>
    </location>
</feature>
<dbReference type="PRINTS" id="PR00702">
    <property type="entry name" value="ACRIFLAVINRP"/>
</dbReference>
<sequence>MKFTDLFIRRPVLAIVLNLVIIVAGLQAIKSINTRQYPRLDSATISVKTVYVGASSDLVSGFITTPLERAIAAADGIDYIESSSVQGLSTVNVRLKLNFPQGNALADITARVNQVRADLPPEAEIPSISIEPSDSQFAAMYLSFGSDILEDNQVTDYLVRIVQPRLSAIAGVQKADILGGRQFAIRAWLKPERMAALNISPAMVRAAMAQNHYLSALGQTKGNLVQLNLSADTDLKSVEEFKKLVVKQSGTTLVRLEDVAEVVLGAENYDQEVRMSGEAAVFMGVWVLPSANSLDVIAAVRKEMEAIKSELPTGMNAFVAFDTTTYIQSAIDDVTHTLIETIVIVMIVIFLFLGSLRTVIVPVIAIPVSLIGAMFLMQAFGFTLNLLTLLAIVLSVGLVVDDAIVVVENVDRNIQLGKGSFEASILGARELVGPVIAMTITLAAVYAPIGLQGGLTGALFREFAFTLAGAVFISGIVALTLSPMMASKMMSSEHSHRWLVRHVDAVFNAIRRAYARMLDSTLRTRGVVYFAWGLLSLCIVPLYMFSPNELAPNEDQGVVFGALQMPANTTLEQVIPYTEQANEIFKTTPEFEHSFQITTPQLAIGGMLVKPWNERHRSIFPIQTEITHKMSAITGVRAPIFVPPSLPSPGQLPIEFVISATAPHTEILRFAQDLQKAAMDSGIFYFPPIIDVQIDQEKADVILDRDKISSMGLSMQSVGADLSAMLGGNFVNRFNIDGRAYKVIPQVERSGRLTPDQLSNIHVTGPKGELIPLSAIATIQDGVEPRTLNRFQQLNSIKLSGMSGRSIDEALKVMENKAKEVLPQGYHVDYTGESRQLRTEGGKFLPAMGLALLLIFLVLAAQFNSFRDPFVILLGSVPLAMFGALIFTFLKYPGPPELPFKLTAGWTTTLNIYSQVGLVTLVGLVSKNGILIVEFANHKQLEGLSKIDAVREAAHTRLRPILMTTVATIAGHFPLTLVTGPGAMARNSIGLVLVGGMFIGTLFTLFVVPAVYVLLAKDHSKERAERTNETEEQAPHSGPHQTVIIDEPTGASAE</sequence>
<evidence type="ECO:0000256" key="2">
    <source>
        <dbReference type="SAM" id="Phobius"/>
    </source>
</evidence>
<dbReference type="Gene3D" id="3.30.2090.10">
    <property type="entry name" value="Multidrug efflux transporter AcrB TolC docking domain, DN and DC subdomains"/>
    <property type="match status" value="2"/>
</dbReference>
<feature type="transmembrane region" description="Helical" evidence="2">
    <location>
        <begin position="526"/>
        <end position="545"/>
    </location>
</feature>
<dbReference type="Proteomes" id="UP001379533">
    <property type="component" value="Chromosome"/>
</dbReference>
<dbReference type="Gene3D" id="3.30.70.1440">
    <property type="entry name" value="Multidrug efflux transporter AcrB pore domain"/>
    <property type="match status" value="1"/>
</dbReference>
<feature type="transmembrane region" description="Helical" evidence="2">
    <location>
        <begin position="844"/>
        <end position="863"/>
    </location>
</feature>
<reference evidence="3 4" key="1">
    <citation type="submission" date="2021-12" db="EMBL/GenBank/DDBJ databases">
        <title>Discovery of the Pendulisporaceae a myxobacterial family with distinct sporulation behavior and unique specialized metabolism.</title>
        <authorList>
            <person name="Garcia R."/>
            <person name="Popoff A."/>
            <person name="Bader C.D."/>
            <person name="Loehr J."/>
            <person name="Walesch S."/>
            <person name="Walt C."/>
            <person name="Boldt J."/>
            <person name="Bunk B."/>
            <person name="Haeckl F.J.F.P.J."/>
            <person name="Gunesch A.P."/>
            <person name="Birkelbach J."/>
            <person name="Nuebel U."/>
            <person name="Pietschmann T."/>
            <person name="Bach T."/>
            <person name="Mueller R."/>
        </authorList>
    </citation>
    <scope>NUCLEOTIDE SEQUENCE [LARGE SCALE GENOMIC DNA]</scope>
    <source>
        <strain evidence="3 4">MSr12523</strain>
    </source>
</reference>
<keyword evidence="2" id="KW-0812">Transmembrane</keyword>
<dbReference type="Pfam" id="PF00873">
    <property type="entry name" value="ACR_tran"/>
    <property type="match status" value="1"/>
</dbReference>
<feature type="transmembrane region" description="Helical" evidence="2">
    <location>
        <begin position="463"/>
        <end position="481"/>
    </location>
</feature>
<dbReference type="Gene3D" id="3.30.70.1320">
    <property type="entry name" value="Multidrug efflux transporter AcrB pore domain like"/>
    <property type="match status" value="1"/>
</dbReference>
<evidence type="ECO:0000256" key="1">
    <source>
        <dbReference type="SAM" id="MobiDB-lite"/>
    </source>
</evidence>
<feature type="transmembrane region" description="Helical" evidence="2">
    <location>
        <begin position="431"/>
        <end position="451"/>
    </location>
</feature>
<feature type="transmembrane region" description="Helical" evidence="2">
    <location>
        <begin position="870"/>
        <end position="892"/>
    </location>
</feature>
<dbReference type="SUPFAM" id="SSF82693">
    <property type="entry name" value="Multidrug efflux transporter AcrB pore domain, PN1, PN2, PC1 and PC2 subdomains"/>
    <property type="match status" value="4"/>
</dbReference>
<dbReference type="PANTHER" id="PTHR32063">
    <property type="match status" value="1"/>
</dbReference>
<dbReference type="InterPro" id="IPR001036">
    <property type="entry name" value="Acrflvin-R"/>
</dbReference>
<dbReference type="EMBL" id="CP089982">
    <property type="protein sequence ID" value="WXA94688.1"/>
    <property type="molecule type" value="Genomic_DNA"/>
</dbReference>
<feature type="transmembrane region" description="Helical" evidence="2">
    <location>
        <begin position="360"/>
        <end position="380"/>
    </location>
</feature>
<name>A0ABZ2KBG3_9BACT</name>
<feature type="transmembrane region" description="Helical" evidence="2">
    <location>
        <begin position="12"/>
        <end position="29"/>
    </location>
</feature>
<keyword evidence="4" id="KW-1185">Reference proteome</keyword>
<feature type="region of interest" description="Disordered" evidence="1">
    <location>
        <begin position="1023"/>
        <end position="1054"/>
    </location>
</feature>
<feature type="transmembrane region" description="Helical" evidence="2">
    <location>
        <begin position="334"/>
        <end position="353"/>
    </location>
</feature>
<dbReference type="Gene3D" id="3.30.70.1430">
    <property type="entry name" value="Multidrug efflux transporter AcrB pore domain"/>
    <property type="match status" value="2"/>
</dbReference>
<protein>
    <submittedName>
        <fullName evidence="3">Efflux RND transporter permease subunit</fullName>
    </submittedName>
</protein>
<proteinExistence type="predicted"/>
<evidence type="ECO:0000313" key="3">
    <source>
        <dbReference type="EMBL" id="WXA94688.1"/>
    </source>
</evidence>
<feature type="transmembrane region" description="Helical" evidence="2">
    <location>
        <begin position="989"/>
        <end position="1015"/>
    </location>
</feature>
<dbReference type="Gene3D" id="1.20.1640.10">
    <property type="entry name" value="Multidrug efflux transporter AcrB transmembrane domain"/>
    <property type="match status" value="2"/>
</dbReference>